<dbReference type="Pfam" id="PF00172">
    <property type="entry name" value="Zn_clus"/>
    <property type="match status" value="1"/>
</dbReference>
<dbReference type="GO" id="GO:0000981">
    <property type="term" value="F:DNA-binding transcription factor activity, RNA polymerase II-specific"/>
    <property type="evidence" value="ECO:0007669"/>
    <property type="project" value="InterPro"/>
</dbReference>
<dbReference type="AlphaFoldDB" id="A0AAW0DQ91"/>
<keyword evidence="7" id="KW-0812">Transmembrane</keyword>
<comment type="subcellular location">
    <subcellularLocation>
        <location evidence="1">Nucleus</location>
    </subcellularLocation>
</comment>
<evidence type="ECO:0000256" key="4">
    <source>
        <dbReference type="ARBA" id="ARBA00023163"/>
    </source>
</evidence>
<reference evidence="9 10" key="1">
    <citation type="submission" date="2024-01" db="EMBL/GenBank/DDBJ databases">
        <title>A draft genome for a cacao thread blight-causing isolate of Paramarasmius palmivorus.</title>
        <authorList>
            <person name="Baruah I.K."/>
            <person name="Bukari Y."/>
            <person name="Amoako-Attah I."/>
            <person name="Meinhardt L.W."/>
            <person name="Bailey B.A."/>
            <person name="Cohen S.P."/>
        </authorList>
    </citation>
    <scope>NUCLEOTIDE SEQUENCE [LARGE SCALE GENOMIC DNA]</scope>
    <source>
        <strain evidence="9 10">GH-12</strain>
    </source>
</reference>
<dbReference type="CDD" id="cd00067">
    <property type="entry name" value="GAL4"/>
    <property type="match status" value="1"/>
</dbReference>
<dbReference type="GO" id="GO:0005634">
    <property type="term" value="C:nucleus"/>
    <property type="evidence" value="ECO:0007669"/>
    <property type="project" value="UniProtKB-SubCell"/>
</dbReference>
<evidence type="ECO:0000313" key="10">
    <source>
        <dbReference type="Proteomes" id="UP001383192"/>
    </source>
</evidence>
<dbReference type="InterPro" id="IPR036864">
    <property type="entry name" value="Zn2-C6_fun-type_DNA-bd_sf"/>
</dbReference>
<name>A0AAW0DQ91_9AGAR</name>
<evidence type="ECO:0000259" key="8">
    <source>
        <dbReference type="PROSITE" id="PS50048"/>
    </source>
</evidence>
<dbReference type="CDD" id="cd12148">
    <property type="entry name" value="fungal_TF_MHR"/>
    <property type="match status" value="1"/>
</dbReference>
<gene>
    <name evidence="9" type="ORF">VNI00_004377</name>
</gene>
<dbReference type="InterPro" id="IPR051089">
    <property type="entry name" value="prtT"/>
</dbReference>
<evidence type="ECO:0000256" key="5">
    <source>
        <dbReference type="ARBA" id="ARBA00023242"/>
    </source>
</evidence>
<sequence>MKRRKITTTSTAPGSRRTRSVAACNACRKLKTRCELLELDTQCIQCHRCKTLGLRCSYQDMDKTLFEPQEDSRSNSWEQVINLNAEAPAQAVEERVGIVQQQEKRVERARENCTRDWQFFGQENEDHDEENGPLAAIQGLIDNCYSRTSRPSDPPKPSPLLAHQTLESILTKDQTIHLLGLFDQKHAPWLNFDLIRSEPTPTLDLVCCAIAARHLTQELRDAISPNLQLASDEAISKLIFRPRSSGSLETIQALLIIAFWAPISGSTEETRDGHLLLASSISMALNLRLNECPDKLLEARRTSSLDGKALDDLTNKAKLWLALANADSLLSIGRGKTSLSTRGDAYNKLFPLPVGVPTGRSERQELRLRLLGDVLDGCEMGLNHHLASSDPETFEKWYEHACDILRLSIPVERICKPLIGQLLSLTATQTCADLHKLPVLSGFDKSQFYATIIVARTCHVLLVYHWRFIRRTTFNASGSRPLNYSNAAHWGREAMVASEATLLALIEMDHHLLAPMPDFVFNYITFLAAFAVGVKFIFWNAMRKELPGLADELLSKVVDVLRSAGCLPDHPASKCAEVIHGLLNLWLHKEMVSAHALANSPSTSAVAEAVRTSAAPETSLPISTPTSSDFETPAEPYLFPPPEMQQSAADMDFGWFNESLMQEFTSWGGNGFTQESYMGYSMIMLLYWTISSMIQI</sequence>
<accession>A0AAW0DQ91</accession>
<dbReference type="GO" id="GO:0008270">
    <property type="term" value="F:zinc ion binding"/>
    <property type="evidence" value="ECO:0007669"/>
    <property type="project" value="InterPro"/>
</dbReference>
<keyword evidence="4" id="KW-0804">Transcription</keyword>
<protein>
    <recommendedName>
        <fullName evidence="8">Zn(2)-C6 fungal-type domain-containing protein</fullName>
    </recommendedName>
</protein>
<dbReference type="Gene3D" id="4.10.240.10">
    <property type="entry name" value="Zn(2)-C6 fungal-type DNA-binding domain"/>
    <property type="match status" value="1"/>
</dbReference>
<keyword evidence="2" id="KW-0805">Transcription regulation</keyword>
<dbReference type="PROSITE" id="PS00463">
    <property type="entry name" value="ZN2_CY6_FUNGAL_1"/>
    <property type="match status" value="1"/>
</dbReference>
<keyword evidence="5" id="KW-0539">Nucleus</keyword>
<feature type="transmembrane region" description="Helical" evidence="7">
    <location>
        <begin position="520"/>
        <end position="538"/>
    </location>
</feature>
<keyword evidence="7" id="KW-0472">Membrane</keyword>
<dbReference type="PROSITE" id="PS50048">
    <property type="entry name" value="ZN2_CY6_FUNGAL_2"/>
    <property type="match status" value="1"/>
</dbReference>
<dbReference type="EMBL" id="JAYKXP010000011">
    <property type="protein sequence ID" value="KAK7053056.1"/>
    <property type="molecule type" value="Genomic_DNA"/>
</dbReference>
<comment type="caution">
    <text evidence="9">The sequence shown here is derived from an EMBL/GenBank/DDBJ whole genome shotgun (WGS) entry which is preliminary data.</text>
</comment>
<keyword evidence="10" id="KW-1185">Reference proteome</keyword>
<dbReference type="SUPFAM" id="SSF57701">
    <property type="entry name" value="Zn2/Cys6 DNA-binding domain"/>
    <property type="match status" value="1"/>
</dbReference>
<evidence type="ECO:0000256" key="2">
    <source>
        <dbReference type="ARBA" id="ARBA00023015"/>
    </source>
</evidence>
<dbReference type="GO" id="GO:0000976">
    <property type="term" value="F:transcription cis-regulatory region binding"/>
    <property type="evidence" value="ECO:0007669"/>
    <property type="project" value="TreeGrafter"/>
</dbReference>
<organism evidence="9 10">
    <name type="scientific">Paramarasmius palmivorus</name>
    <dbReference type="NCBI Taxonomy" id="297713"/>
    <lineage>
        <taxon>Eukaryota</taxon>
        <taxon>Fungi</taxon>
        <taxon>Dikarya</taxon>
        <taxon>Basidiomycota</taxon>
        <taxon>Agaricomycotina</taxon>
        <taxon>Agaricomycetes</taxon>
        <taxon>Agaricomycetidae</taxon>
        <taxon>Agaricales</taxon>
        <taxon>Marasmiineae</taxon>
        <taxon>Marasmiaceae</taxon>
        <taxon>Paramarasmius</taxon>
    </lineage>
</organism>
<feature type="domain" description="Zn(2)-C6 fungal-type" evidence="8">
    <location>
        <begin position="23"/>
        <end position="58"/>
    </location>
</feature>
<dbReference type="Proteomes" id="UP001383192">
    <property type="component" value="Unassembled WGS sequence"/>
</dbReference>
<feature type="region of interest" description="Disordered" evidence="6">
    <location>
        <begin position="616"/>
        <end position="635"/>
    </location>
</feature>
<keyword evidence="7" id="KW-1133">Transmembrane helix</keyword>
<dbReference type="PANTHER" id="PTHR31845">
    <property type="entry name" value="FINGER DOMAIN PROTEIN, PUTATIVE-RELATED"/>
    <property type="match status" value="1"/>
</dbReference>
<dbReference type="InterPro" id="IPR001138">
    <property type="entry name" value="Zn2Cys6_DnaBD"/>
</dbReference>
<proteinExistence type="predicted"/>
<evidence type="ECO:0000256" key="7">
    <source>
        <dbReference type="SAM" id="Phobius"/>
    </source>
</evidence>
<evidence type="ECO:0000256" key="6">
    <source>
        <dbReference type="SAM" id="MobiDB-lite"/>
    </source>
</evidence>
<evidence type="ECO:0000256" key="3">
    <source>
        <dbReference type="ARBA" id="ARBA00023125"/>
    </source>
</evidence>
<dbReference type="PANTHER" id="PTHR31845:SF17">
    <property type="entry name" value="ZN(II)2CYS6 TRANSCRIPTION FACTOR (EUROFUNG)"/>
    <property type="match status" value="1"/>
</dbReference>
<keyword evidence="3" id="KW-0238">DNA-binding</keyword>
<dbReference type="SMART" id="SM00066">
    <property type="entry name" value="GAL4"/>
    <property type="match status" value="1"/>
</dbReference>
<feature type="compositionally biased region" description="Polar residues" evidence="6">
    <location>
        <begin position="620"/>
        <end position="630"/>
    </location>
</feature>
<evidence type="ECO:0000256" key="1">
    <source>
        <dbReference type="ARBA" id="ARBA00004123"/>
    </source>
</evidence>
<evidence type="ECO:0000313" key="9">
    <source>
        <dbReference type="EMBL" id="KAK7053056.1"/>
    </source>
</evidence>